<gene>
    <name evidence="2" type="ORF">KI387_013910</name>
</gene>
<evidence type="ECO:0000256" key="1">
    <source>
        <dbReference type="SAM" id="MobiDB-lite"/>
    </source>
</evidence>
<dbReference type="OMA" id="HQGKLEW"/>
<proteinExistence type="predicted"/>
<feature type="region of interest" description="Disordered" evidence="1">
    <location>
        <begin position="15"/>
        <end position="67"/>
    </location>
</feature>
<organism evidence="2 3">
    <name type="scientific">Taxus chinensis</name>
    <name type="common">Chinese yew</name>
    <name type="synonym">Taxus wallichiana var. chinensis</name>
    <dbReference type="NCBI Taxonomy" id="29808"/>
    <lineage>
        <taxon>Eukaryota</taxon>
        <taxon>Viridiplantae</taxon>
        <taxon>Streptophyta</taxon>
        <taxon>Embryophyta</taxon>
        <taxon>Tracheophyta</taxon>
        <taxon>Spermatophyta</taxon>
        <taxon>Pinopsida</taxon>
        <taxon>Pinidae</taxon>
        <taxon>Conifers II</taxon>
        <taxon>Cupressales</taxon>
        <taxon>Taxaceae</taxon>
        <taxon>Taxus</taxon>
    </lineage>
</organism>
<accession>A0AA38CM54</accession>
<keyword evidence="3" id="KW-1185">Reference proteome</keyword>
<evidence type="ECO:0000313" key="3">
    <source>
        <dbReference type="Proteomes" id="UP000824469"/>
    </source>
</evidence>
<evidence type="ECO:0000313" key="2">
    <source>
        <dbReference type="EMBL" id="KAH9302327.1"/>
    </source>
</evidence>
<dbReference type="EMBL" id="JAHRHJ020000009">
    <property type="protein sequence ID" value="KAH9302327.1"/>
    <property type="molecule type" value="Genomic_DNA"/>
</dbReference>
<name>A0AA38CM54_TAXCH</name>
<reference evidence="2 3" key="1">
    <citation type="journal article" date="2021" name="Nat. Plants">
        <title>The Taxus genome provides insights into paclitaxel biosynthesis.</title>
        <authorList>
            <person name="Xiong X."/>
            <person name="Gou J."/>
            <person name="Liao Q."/>
            <person name="Li Y."/>
            <person name="Zhou Q."/>
            <person name="Bi G."/>
            <person name="Li C."/>
            <person name="Du R."/>
            <person name="Wang X."/>
            <person name="Sun T."/>
            <person name="Guo L."/>
            <person name="Liang H."/>
            <person name="Lu P."/>
            <person name="Wu Y."/>
            <person name="Zhang Z."/>
            <person name="Ro D.K."/>
            <person name="Shang Y."/>
            <person name="Huang S."/>
            <person name="Yan J."/>
        </authorList>
    </citation>
    <scope>NUCLEOTIDE SEQUENCE [LARGE SCALE GENOMIC DNA]</scope>
    <source>
        <strain evidence="2">Ta-2019</strain>
    </source>
</reference>
<dbReference type="Proteomes" id="UP000824469">
    <property type="component" value="Unassembled WGS sequence"/>
</dbReference>
<protein>
    <submittedName>
        <fullName evidence="2">Uncharacterized protein</fullName>
    </submittedName>
</protein>
<dbReference type="PANTHER" id="PTHR35750">
    <property type="entry name" value="PHOSPHOLIPID HYDROPEROXIDE GLUTATHIONE PEROXIDASE"/>
    <property type="match status" value="1"/>
</dbReference>
<feature type="compositionally biased region" description="Low complexity" evidence="1">
    <location>
        <begin position="25"/>
        <end position="36"/>
    </location>
</feature>
<comment type="caution">
    <text evidence="2">The sequence shown here is derived from an EMBL/GenBank/DDBJ whole genome shotgun (WGS) entry which is preliminary data.</text>
</comment>
<dbReference type="PANTHER" id="PTHR35750:SF1">
    <property type="entry name" value="PHOSPHOLIPID HYDROPEROXIDE GLUTATHIONE PEROXIDASE"/>
    <property type="match status" value="1"/>
</dbReference>
<dbReference type="AlphaFoldDB" id="A0AA38CM54"/>
<sequence length="112" mass="12901">MVGFVKKILGHLGLWKEENNDRQQQHQQQNNHYQQQEPSVNNTDDSRQGFRMRMPMPTTETVPQGPVVHQCWGNDGGVQGFRWYAQKLQVDEDGDIAEEFLNEVLPNVRAPG</sequence>
<feature type="compositionally biased region" description="Basic and acidic residues" evidence="1">
    <location>
        <begin position="15"/>
        <end position="24"/>
    </location>
</feature>